<reference evidence="1 2" key="1">
    <citation type="submission" date="2020-03" db="EMBL/GenBank/DDBJ databases">
        <title>Complete genome sequence of Monaibacterium sp. ALG8 with diverse plasmids.</title>
        <authorList>
            <person name="Sun C."/>
        </authorList>
    </citation>
    <scope>NUCLEOTIDE SEQUENCE [LARGE SCALE GENOMIC DNA]</scope>
    <source>
        <strain evidence="1 2">ALG8</strain>
    </source>
</reference>
<dbReference type="EMBL" id="CP049811">
    <property type="protein sequence ID" value="QIK41857.1"/>
    <property type="molecule type" value="Genomic_DNA"/>
</dbReference>
<keyword evidence="2" id="KW-1185">Reference proteome</keyword>
<accession>A0A6G7VPZ4</accession>
<sequence length="161" mass="18003">MDQMPAAEDAPLRNPFAAVHSLFHHHAKQITRRGRVVLARCKQWFGNADIVSLSDRLIMDRFAHFERLIHGLTDLIADRGLKIVVALLPWTMISKKAGTAYDVSDLYDTGTADIVRDRHSWAFEGVGYSPRLENSALPPARFQGAEQSRVAIPDIPVRSST</sequence>
<organism evidence="1 2">
    <name type="scientific">Pontivivens nitratireducens</name>
    <dbReference type="NCBI Taxonomy" id="2758038"/>
    <lineage>
        <taxon>Bacteria</taxon>
        <taxon>Pseudomonadati</taxon>
        <taxon>Pseudomonadota</taxon>
        <taxon>Alphaproteobacteria</taxon>
        <taxon>Rhodobacterales</taxon>
        <taxon>Paracoccaceae</taxon>
        <taxon>Pontivivens</taxon>
    </lineage>
</organism>
<dbReference type="KEGG" id="mon:G8E03_14490"/>
<name>A0A6G7VPZ4_9RHOB</name>
<gene>
    <name evidence="1" type="ORF">G8E03_14490</name>
</gene>
<proteinExistence type="predicted"/>
<protein>
    <submittedName>
        <fullName evidence="1">Uncharacterized protein</fullName>
    </submittedName>
</protein>
<dbReference type="AlphaFoldDB" id="A0A6G7VPZ4"/>
<dbReference type="Proteomes" id="UP000500791">
    <property type="component" value="Chromosome"/>
</dbReference>
<evidence type="ECO:0000313" key="2">
    <source>
        <dbReference type="Proteomes" id="UP000500791"/>
    </source>
</evidence>
<evidence type="ECO:0000313" key="1">
    <source>
        <dbReference type="EMBL" id="QIK41857.1"/>
    </source>
</evidence>